<dbReference type="EMBL" id="CACRYJ010000009">
    <property type="protein sequence ID" value="VZO35383.1"/>
    <property type="molecule type" value="Genomic_DNA"/>
</dbReference>
<dbReference type="Proteomes" id="UP000419743">
    <property type="component" value="Unassembled WGS sequence"/>
</dbReference>
<dbReference type="AlphaFoldDB" id="A0A7M4DEP0"/>
<protein>
    <submittedName>
        <fullName evidence="2">Uncharacterized protein</fullName>
    </submittedName>
</protein>
<feature type="compositionally biased region" description="Basic residues" evidence="1">
    <location>
        <begin position="315"/>
        <end position="324"/>
    </location>
</feature>
<name>A0A7M4DEP0_9MICO</name>
<feature type="compositionally biased region" description="Basic and acidic residues" evidence="1">
    <location>
        <begin position="295"/>
        <end position="314"/>
    </location>
</feature>
<evidence type="ECO:0000256" key="1">
    <source>
        <dbReference type="SAM" id="MobiDB-lite"/>
    </source>
</evidence>
<feature type="compositionally biased region" description="Basic residues" evidence="1">
    <location>
        <begin position="98"/>
        <end position="111"/>
    </location>
</feature>
<proteinExistence type="predicted"/>
<feature type="compositionally biased region" description="Basic residues" evidence="1">
    <location>
        <begin position="128"/>
        <end position="138"/>
    </location>
</feature>
<comment type="caution">
    <text evidence="2">The sequence shown here is derived from an EMBL/GenBank/DDBJ whole genome shotgun (WGS) entry which is preliminary data.</text>
</comment>
<feature type="compositionally biased region" description="Gly residues" evidence="1">
    <location>
        <begin position="112"/>
        <end position="124"/>
    </location>
</feature>
<evidence type="ECO:0000313" key="3">
    <source>
        <dbReference type="Proteomes" id="UP000419743"/>
    </source>
</evidence>
<gene>
    <name evidence="2" type="ORF">HALOF300_00580</name>
</gene>
<evidence type="ECO:0000313" key="2">
    <source>
        <dbReference type="EMBL" id="VZO35383.1"/>
    </source>
</evidence>
<accession>A0A7M4DEP0</accession>
<organism evidence="2 3">
    <name type="scientific">Occultella aeris</name>
    <dbReference type="NCBI Taxonomy" id="2761496"/>
    <lineage>
        <taxon>Bacteria</taxon>
        <taxon>Bacillati</taxon>
        <taxon>Actinomycetota</taxon>
        <taxon>Actinomycetes</taxon>
        <taxon>Micrococcales</taxon>
        <taxon>Ruaniaceae</taxon>
        <taxon>Occultella</taxon>
    </lineage>
</organism>
<feature type="region of interest" description="Disordered" evidence="1">
    <location>
        <begin position="39"/>
        <end position="147"/>
    </location>
</feature>
<feature type="region of interest" description="Disordered" evidence="1">
    <location>
        <begin position="229"/>
        <end position="341"/>
    </location>
</feature>
<sequence length="341" mass="36386">MDPCPGWWAHLSLTTMVRRCQCIDSLVHNLQRVVRHVWSRDDRGPGGPLPARGGARGRDRRGASRCHGTLRAARRHPRRDAGCGASPRTLGDDDRDHARRRGARRHPRRGCGGRGPVRGRGGAAGTRVRSRVPGRRPRVCPDPLGRRGHLAAARGFRAHGRPGSTNDGGRLATAALGDVAGVECAPGGDRRGVRSHRRWHQFHGGVRPATRRRTRQLVCGSVPRVALRRADPRGRTAPRGCDAVGAPAGCEASGGGGGCSRRRPRSSAHQRCSPPPWSTTGCGSDSGRGTSGRGSADRNRDRVCPGGGGHDRGRPRLPRGGRRGRPTDADPAFRSGRRGGA</sequence>
<keyword evidence="3" id="KW-1185">Reference proteome</keyword>
<reference evidence="2 3" key="1">
    <citation type="submission" date="2019-11" db="EMBL/GenBank/DDBJ databases">
        <authorList>
            <person name="Criscuolo A."/>
        </authorList>
    </citation>
    <scope>NUCLEOTIDE SEQUENCE [LARGE SCALE GENOMIC DNA]</scope>
    <source>
        <strain evidence="2">CIP111667</strain>
    </source>
</reference>